<proteinExistence type="predicted"/>
<protein>
    <recommendedName>
        <fullName evidence="4">F5/8 type C domain-containing protein</fullName>
    </recommendedName>
</protein>
<dbReference type="Gene3D" id="2.60.120.260">
    <property type="entry name" value="Galactose-binding domain-like"/>
    <property type="match status" value="1"/>
</dbReference>
<evidence type="ECO:0000256" key="1">
    <source>
        <dbReference type="SAM" id="Coils"/>
    </source>
</evidence>
<evidence type="ECO:0000313" key="2">
    <source>
        <dbReference type="EMBL" id="KAK8887220.1"/>
    </source>
</evidence>
<dbReference type="InterPro" id="IPR008979">
    <property type="entry name" value="Galactose-bd-like_sf"/>
</dbReference>
<dbReference type="SUPFAM" id="SSF54695">
    <property type="entry name" value="POZ domain"/>
    <property type="match status" value="1"/>
</dbReference>
<dbReference type="EMBL" id="JAPFFF010000006">
    <property type="protein sequence ID" value="KAK8887220.1"/>
    <property type="molecule type" value="Genomic_DNA"/>
</dbReference>
<feature type="coiled-coil region" evidence="1">
    <location>
        <begin position="231"/>
        <end position="258"/>
    </location>
</feature>
<keyword evidence="3" id="KW-1185">Reference proteome</keyword>
<dbReference type="InterPro" id="IPR011333">
    <property type="entry name" value="SKP1/BTB/POZ_sf"/>
</dbReference>
<gene>
    <name evidence="2" type="ORF">M9Y10_038258</name>
</gene>
<evidence type="ECO:0000313" key="3">
    <source>
        <dbReference type="Proteomes" id="UP001470230"/>
    </source>
</evidence>
<name>A0ABR2K7W9_9EUKA</name>
<reference evidence="2 3" key="1">
    <citation type="submission" date="2024-04" db="EMBL/GenBank/DDBJ databases">
        <title>Tritrichomonas musculus Genome.</title>
        <authorList>
            <person name="Alves-Ferreira E."/>
            <person name="Grigg M."/>
            <person name="Lorenzi H."/>
            <person name="Galac M."/>
        </authorList>
    </citation>
    <scope>NUCLEOTIDE SEQUENCE [LARGE SCALE GENOMIC DNA]</scope>
    <source>
        <strain evidence="2 3">EAF2021</strain>
    </source>
</reference>
<keyword evidence="1" id="KW-0175">Coiled coil</keyword>
<comment type="caution">
    <text evidence="2">The sequence shown here is derived from an EMBL/GenBank/DDBJ whole genome shotgun (WGS) entry which is preliminary data.</text>
</comment>
<accession>A0ABR2K7W9</accession>
<dbReference type="Proteomes" id="UP001470230">
    <property type="component" value="Unassembled WGS sequence"/>
</dbReference>
<organism evidence="2 3">
    <name type="scientific">Tritrichomonas musculus</name>
    <dbReference type="NCBI Taxonomy" id="1915356"/>
    <lineage>
        <taxon>Eukaryota</taxon>
        <taxon>Metamonada</taxon>
        <taxon>Parabasalia</taxon>
        <taxon>Tritrichomonadida</taxon>
        <taxon>Tritrichomonadidae</taxon>
        <taxon>Tritrichomonas</taxon>
    </lineage>
</organism>
<dbReference type="SUPFAM" id="SSF49785">
    <property type="entry name" value="Galactose-binding domain-like"/>
    <property type="match status" value="1"/>
</dbReference>
<sequence length="568" mass="64951">MKKSFVPQAPRPDDFTFIYNDQETHVSKYHFALYSSKFRKIPEFYVTNSLAIQDDPPFDVFCQFLRAAQGIEINIKVDNAIDILHFCEVWEVESVASDVKKLISSTTELNRAVQKILSAKKKGSNYNLEDLIANNIDTALQIQSLTDFPIQTLTRIINSPTCIIKKPHRYYRFVKQMLNKIGPEASILASRIDFTKLSSEEAIDFLRHPKLIKSFIADSLTEATILLLQDNNKFSNQLTEYRNQLNQMIQRVKALEQSTAFDYSDNPDSVKQINKKISQLESKINSKVIDNSNFSDPNDIVSKALSKIDKIVNDTVNSMSKSYSEIEQKAHKNLRKTNKIVNNLTKKSSNLESDVLSLKSDNTELKNSMTTILRKVLENEDAVGRMKSLSSSSSSSSLKQIVAQFNGQPYNGIFTKLKENSNGDPYLKKKISITASTSDRNEAFQVIDYGWNDFFFTENKPNSWILFDFKDMRIHITNYTLKTHKYPSGTCHIKSWIIEGSNGKNIWSEIDKRSSPVLNGPNRFQTFPATKSNDTFQYIRLRQTGFNFRNDNILAIASIEFFGTIYLS</sequence>
<evidence type="ECO:0008006" key="4">
    <source>
        <dbReference type="Google" id="ProtNLM"/>
    </source>
</evidence>